<proteinExistence type="inferred from homology"/>
<gene>
    <name evidence="8" type="ORF">ED733_002785</name>
    <name evidence="7" type="ORF">NOR_00744</name>
</gene>
<keyword evidence="4" id="KW-0560">Oxidoreductase</keyword>
<dbReference type="Proteomes" id="UP000243498">
    <property type="component" value="Unassembled WGS sequence"/>
</dbReference>
<dbReference type="InterPro" id="IPR036291">
    <property type="entry name" value="NAD(P)-bd_dom_sf"/>
</dbReference>
<protein>
    <recommendedName>
        <fullName evidence="2">Hydroxynaphthalene reductase-like protein Arp2</fullName>
    </recommendedName>
</protein>
<reference evidence="7 9" key="1">
    <citation type="journal article" date="2016" name="Genome Biol. Evol.">
        <title>Divergent and convergent evolution of fungal pathogenicity.</title>
        <authorList>
            <person name="Shang Y."/>
            <person name="Xiao G."/>
            <person name="Zheng P."/>
            <person name="Cen K."/>
            <person name="Zhan S."/>
            <person name="Wang C."/>
        </authorList>
    </citation>
    <scope>NUCLEOTIDE SEQUENCE [LARGE SCALE GENOMIC DNA]</scope>
    <source>
        <strain evidence="7 9">RCEF 4871</strain>
    </source>
</reference>
<evidence type="ECO:0000313" key="9">
    <source>
        <dbReference type="Proteomes" id="UP000243498"/>
    </source>
</evidence>
<evidence type="ECO:0000256" key="4">
    <source>
        <dbReference type="ARBA" id="ARBA00023002"/>
    </source>
</evidence>
<dbReference type="PRINTS" id="PR00081">
    <property type="entry name" value="GDHRDH"/>
</dbReference>
<dbReference type="Proteomes" id="UP000317257">
    <property type="component" value="Unassembled WGS sequence"/>
</dbReference>
<dbReference type="OMA" id="CDITTVE"/>
<accession>A0A5C6G5T1</accession>
<dbReference type="PANTHER" id="PTHR24322:SF736">
    <property type="entry name" value="RETINOL DEHYDROGENASE 10"/>
    <property type="match status" value="1"/>
</dbReference>
<evidence type="ECO:0000256" key="6">
    <source>
        <dbReference type="RuleBase" id="RU000363"/>
    </source>
</evidence>
<organism evidence="7 9">
    <name type="scientific">Metarhizium rileyi (strain RCEF 4871)</name>
    <name type="common">Nomuraea rileyi</name>
    <dbReference type="NCBI Taxonomy" id="1649241"/>
    <lineage>
        <taxon>Eukaryota</taxon>
        <taxon>Fungi</taxon>
        <taxon>Dikarya</taxon>
        <taxon>Ascomycota</taxon>
        <taxon>Pezizomycotina</taxon>
        <taxon>Sordariomycetes</taxon>
        <taxon>Hypocreomycetidae</taxon>
        <taxon>Hypocreales</taxon>
        <taxon>Clavicipitaceae</taxon>
        <taxon>Metarhizium</taxon>
    </lineage>
</organism>
<dbReference type="PRINTS" id="PR00080">
    <property type="entry name" value="SDRFAMILY"/>
</dbReference>
<reference evidence="10" key="2">
    <citation type="submission" date="2018-12" db="EMBL/GenBank/DDBJ databases">
        <title>The complete genome of Metarhizium rileyi, a key fungal pathogen of Lepidoptera.</title>
        <authorList>
            <person name="Binneck E."/>
            <person name="Lastra C.C.L."/>
            <person name="Sosa-Gomez D.R."/>
        </authorList>
    </citation>
    <scope>NUCLEOTIDE SEQUENCE [LARGE SCALE GENOMIC DNA]</scope>
    <source>
        <strain evidence="10">Cep018-CH2</strain>
    </source>
</reference>
<dbReference type="STRING" id="1081105.A0A162KFA1"/>
<dbReference type="EMBL" id="SBHS01000020">
    <property type="protein sequence ID" value="TWU73152.1"/>
    <property type="molecule type" value="Genomic_DNA"/>
</dbReference>
<dbReference type="InterPro" id="IPR002347">
    <property type="entry name" value="SDR_fam"/>
</dbReference>
<reference evidence="8" key="3">
    <citation type="journal article" date="2019" name="Microbiol. Resour. Announc.">
        <title>Genome Sequence of Metarhizium rileyi, a Microbial Control Agent for Lepidoptera.</title>
        <authorList>
            <person name="Binneck E."/>
            <person name="Lastra C.C.L."/>
            <person name="Sosa-Gomez D.R."/>
        </authorList>
    </citation>
    <scope>NUCLEOTIDE SEQUENCE</scope>
    <source>
        <strain evidence="8">Cep018-CH2</strain>
    </source>
</reference>
<comment type="function">
    <text evidence="5">Hydroxynaphthalene reductase-like protein; part of the Pks2 gene cluster that mediates the formation of infectious structures (appressoria), enabling these fungi to kill insects faster. The product of the Pks2 gene cluster is different from the one of Pks1 and has still not been identified.</text>
</comment>
<dbReference type="PANTHER" id="PTHR24322">
    <property type="entry name" value="PKSB"/>
    <property type="match status" value="1"/>
</dbReference>
<dbReference type="AlphaFoldDB" id="A0A162KFA1"/>
<name>A0A162KFA1_METRR</name>
<keyword evidence="3" id="KW-0521">NADP</keyword>
<accession>A0A162KFA1</accession>
<dbReference type="PROSITE" id="PS00061">
    <property type="entry name" value="ADH_SHORT"/>
    <property type="match status" value="1"/>
</dbReference>
<evidence type="ECO:0000313" key="8">
    <source>
        <dbReference type="EMBL" id="TWU73152.1"/>
    </source>
</evidence>
<evidence type="ECO:0000313" key="7">
    <source>
        <dbReference type="EMBL" id="OAA50294.1"/>
    </source>
</evidence>
<dbReference type="InterPro" id="IPR020904">
    <property type="entry name" value="Sc_DH/Rdtase_CS"/>
</dbReference>
<evidence type="ECO:0000256" key="3">
    <source>
        <dbReference type="ARBA" id="ARBA00022857"/>
    </source>
</evidence>
<keyword evidence="9" id="KW-1185">Reference proteome</keyword>
<evidence type="ECO:0000313" key="10">
    <source>
        <dbReference type="Proteomes" id="UP000317257"/>
    </source>
</evidence>
<dbReference type="SUPFAM" id="SSF51735">
    <property type="entry name" value="NAD(P)-binding Rossmann-fold domains"/>
    <property type="match status" value="1"/>
</dbReference>
<comment type="similarity">
    <text evidence="1 6">Belongs to the short-chain dehydrogenases/reductases (SDR) family.</text>
</comment>
<dbReference type="EMBL" id="AZHC01000002">
    <property type="protein sequence ID" value="OAA50294.1"/>
    <property type="molecule type" value="Genomic_DNA"/>
</dbReference>
<sequence length="356" mass="38704">MSLISIMESAPVRGLQSLSDTILSPYFSGPLLAALLYAPDHVKQELLQRLPAKFDVDIAKSVLQVLLGIGIVKTINKGLNSMAANSWRATVAKGWDWPGEIAVVTGGCSGIGYCIVKRLVARRVKVAILDIQELPKDFAASSLIRYYKCDITSPDSVAEAAGSIRKELGHPSILVNNAGITRPLPILEMPQDFLLKIFGVNCMSHWTLVQQFLPHMIKVNKGHIMTVASMASFIALPKGADYSATKAAALSFHESLGIELKHIYKADSVLTSVAHPNFVRTPLVKDFGHRLEEGGVRMLTADDVAGVITDQIFRKRGAQLIIPEKQSSITGIRGWPTWLQSFVLDQLGANAVRVGT</sequence>
<evidence type="ECO:0000256" key="1">
    <source>
        <dbReference type="ARBA" id="ARBA00006484"/>
    </source>
</evidence>
<dbReference type="Pfam" id="PF00106">
    <property type="entry name" value="adh_short"/>
    <property type="match status" value="1"/>
</dbReference>
<evidence type="ECO:0000256" key="5">
    <source>
        <dbReference type="ARBA" id="ARBA00046017"/>
    </source>
</evidence>
<evidence type="ECO:0000256" key="2">
    <source>
        <dbReference type="ARBA" id="ARBA00015194"/>
    </source>
</evidence>
<comment type="caution">
    <text evidence="7">The sequence shown here is derived from an EMBL/GenBank/DDBJ whole genome shotgun (WGS) entry which is preliminary data.</text>
</comment>
<dbReference type="OrthoDB" id="10253736at2759"/>
<dbReference type="Gene3D" id="3.40.50.720">
    <property type="entry name" value="NAD(P)-binding Rossmann-like Domain"/>
    <property type="match status" value="1"/>
</dbReference>
<dbReference type="GO" id="GO:0016616">
    <property type="term" value="F:oxidoreductase activity, acting on the CH-OH group of donors, NAD or NADP as acceptor"/>
    <property type="evidence" value="ECO:0007669"/>
    <property type="project" value="TreeGrafter"/>
</dbReference>